<evidence type="ECO:0000259" key="3">
    <source>
        <dbReference type="Pfam" id="PF10145"/>
    </source>
</evidence>
<dbReference type="EMBL" id="CP020570">
    <property type="protein sequence ID" value="ARF62902.1"/>
    <property type="molecule type" value="Genomic_DNA"/>
</dbReference>
<dbReference type="RefSeq" id="WP_083192843.1">
    <property type="nucleotide sequence ID" value="NZ_CP020570.1"/>
</dbReference>
<dbReference type="Proteomes" id="UP000192445">
    <property type="component" value="Chromosome"/>
</dbReference>
<dbReference type="InterPro" id="IPR010090">
    <property type="entry name" value="Phage_tape_meas"/>
</dbReference>
<feature type="transmembrane region" description="Helical" evidence="2">
    <location>
        <begin position="611"/>
        <end position="632"/>
    </location>
</feature>
<gene>
    <name evidence="4" type="ORF">B1H20_17035</name>
</gene>
<feature type="transmembrane region" description="Helical" evidence="2">
    <location>
        <begin position="565"/>
        <end position="590"/>
    </location>
</feature>
<evidence type="ECO:0000313" key="4">
    <source>
        <dbReference type="EMBL" id="ARF62902.1"/>
    </source>
</evidence>
<dbReference type="PANTHER" id="PTHR37813:SF1">
    <property type="entry name" value="FELS-2 PROPHAGE PROTEIN"/>
    <property type="match status" value="1"/>
</dbReference>
<feature type="transmembrane region" description="Helical" evidence="2">
    <location>
        <begin position="447"/>
        <end position="473"/>
    </location>
</feature>
<dbReference type="STRING" id="1935.B1H20_17035"/>
<proteinExistence type="predicted"/>
<keyword evidence="1" id="KW-1188">Viral release from host cell</keyword>
<name>A0A1V0UD57_STRVN</name>
<dbReference type="PANTHER" id="PTHR37813">
    <property type="entry name" value="FELS-2 PROPHAGE PROTEIN"/>
    <property type="match status" value="1"/>
</dbReference>
<sequence length="1065" mass="109503">MALTVGELVGYIRLDDGDVRPALRRAEGDLTASGQRMADDAEQAGQQAGQALGDGFIRAADGSIRDARGRFVAAARRSGDAAGEALGDALRDGAQEGADDAVQAAEGGLSRLQTIAAGAGIAAGAALMVGITDYLEQSQILGTLEGRIAGTPAVAQKYGKAAGRLFASAMVEDFQTAADTMAAISQNGLIPTGATEKQLDALGVRIATTGKILGEEVAHVSTTVGKMVKTGMARDVEEAMDILVKAQQKGLNASEDLLDTFNEYSTQFRKVGIDGPTAMGLVSQALAGGARDTDIAADAIKEFSLLSIDGSEAAAEAYKALGLDADKMIKVLAGGGPRATKAMDTIFDKIRGLDDPVKKNTVALGLFGTKFEDLGGAFDTMDPSKAAAKFGTFSGAVDKAGNSIQQSAGVRVEAFKRGVTQGIVNVLGTQVIPALIRFGQWAQKNGVTLRIVAGVVAGVLVPALVLMGVAATVRGAQVVAGWVMSGVAALRSAGTQIAAAGRVAGAWLLMAGRAVLNGARVAAGWLMAGAGAAASAAGQVAAGARVVGAWLLMGVQSLLQGARMAAAWVIAMGPVGWVIAAIVGLGVLIWKNWDKIVKWTTQAWGWIWSKIKGIGAAIIGFFLRWNIVSIFLRHWDRIKSGATAKAVQLIQWASGLPGRISAGLGSLGSLLLEKGRNVVQGLWSGIQAMGGWIKSKIMGWARSVIPGPIAKALGIASPSKVTKAQGRWIARGLVDGLTGSAKQVRAAAAKLADIVTDSLRPRKTRSKALGRISSDSKKLVKLATREAVVAARLKTAQKKLADQIKARDTLAADVRKGILEAGNITADGGPTSADQIIQTLDAQASRARTFDAHLAALRKKGLRADLISQIAQAGVEQGASAAAALATASQAQIKQANANQAALVRAAGTAGVTAGDAMYGAGIQAGQGLVRGLQREQAAIERQMLKIATGMQRAIRRALGIKSPSLVMAAIGKYIPRGLVAGIDGERGLVDRSMAGLVDPDAVITPPGAGAYGGGFSSGSRGSSAPTVIEIRSDGSRRSDWLVEELRSSVQAKGGDVQLVLGGRR</sequence>
<keyword evidence="2" id="KW-0472">Membrane</keyword>
<evidence type="ECO:0000313" key="5">
    <source>
        <dbReference type="Proteomes" id="UP000192445"/>
    </source>
</evidence>
<keyword evidence="2" id="KW-0812">Transmembrane</keyword>
<dbReference type="KEGG" id="svu:B1H20_17035"/>
<organism evidence="4 5">
    <name type="scientific">Streptomyces violaceoruber</name>
    <dbReference type="NCBI Taxonomy" id="1935"/>
    <lineage>
        <taxon>Bacteria</taxon>
        <taxon>Bacillati</taxon>
        <taxon>Actinomycetota</taxon>
        <taxon>Actinomycetes</taxon>
        <taxon>Kitasatosporales</taxon>
        <taxon>Streptomycetaceae</taxon>
        <taxon>Streptomyces</taxon>
        <taxon>Streptomyces violaceoruber group</taxon>
    </lineage>
</organism>
<feature type="transmembrane region" description="Helical" evidence="2">
    <location>
        <begin position="523"/>
        <end position="553"/>
    </location>
</feature>
<dbReference type="Pfam" id="PF10145">
    <property type="entry name" value="PhageMin_Tail"/>
    <property type="match status" value="1"/>
</dbReference>
<evidence type="ECO:0000256" key="2">
    <source>
        <dbReference type="SAM" id="Phobius"/>
    </source>
</evidence>
<dbReference type="OrthoDB" id="3765294at2"/>
<reference evidence="4 5" key="1">
    <citation type="submission" date="2017-03" db="EMBL/GenBank/DDBJ databases">
        <title>Complete Genome Sequence of a natural compounds producer, Streptomyces violaceus S21.</title>
        <authorList>
            <person name="Zhong C."/>
            <person name="Zhao Z."/>
            <person name="Fu J."/>
            <person name="Zong G."/>
            <person name="Qin R."/>
            <person name="Cao G."/>
        </authorList>
    </citation>
    <scope>NUCLEOTIDE SEQUENCE [LARGE SCALE GENOMIC DNA]</scope>
    <source>
        <strain evidence="4 5">S21</strain>
    </source>
</reference>
<protein>
    <recommendedName>
        <fullName evidence="3">Phage tail tape measure protein domain-containing protein</fullName>
    </recommendedName>
</protein>
<dbReference type="AlphaFoldDB" id="A0A1V0UD57"/>
<accession>A0A1V0UD57</accession>
<evidence type="ECO:0000256" key="1">
    <source>
        <dbReference type="ARBA" id="ARBA00022612"/>
    </source>
</evidence>
<keyword evidence="2" id="KW-1133">Transmembrane helix</keyword>
<feature type="domain" description="Phage tail tape measure protein" evidence="3">
    <location>
        <begin position="174"/>
        <end position="368"/>
    </location>
</feature>